<evidence type="ECO:0000313" key="2">
    <source>
        <dbReference type="Proteomes" id="UP000054166"/>
    </source>
</evidence>
<dbReference type="InParanoid" id="A0A0C3ACT2"/>
<accession>A0A0C3ACT2</accession>
<keyword evidence="2" id="KW-1185">Reference proteome</keyword>
<reference evidence="2" key="2">
    <citation type="submission" date="2015-01" db="EMBL/GenBank/DDBJ databases">
        <title>Evolutionary Origins and Diversification of the Mycorrhizal Mutualists.</title>
        <authorList>
            <consortium name="DOE Joint Genome Institute"/>
            <consortium name="Mycorrhizal Genomics Consortium"/>
            <person name="Kohler A."/>
            <person name="Kuo A."/>
            <person name="Nagy L.G."/>
            <person name="Floudas D."/>
            <person name="Copeland A."/>
            <person name="Barry K.W."/>
            <person name="Cichocki N."/>
            <person name="Veneault-Fourrey C."/>
            <person name="LaButti K."/>
            <person name="Lindquist E.A."/>
            <person name="Lipzen A."/>
            <person name="Lundell T."/>
            <person name="Morin E."/>
            <person name="Murat C."/>
            <person name="Riley R."/>
            <person name="Ohm R."/>
            <person name="Sun H."/>
            <person name="Tunlid A."/>
            <person name="Henrissat B."/>
            <person name="Grigoriev I.V."/>
            <person name="Hibbett D.S."/>
            <person name="Martin F."/>
        </authorList>
    </citation>
    <scope>NUCLEOTIDE SEQUENCE [LARGE SCALE GENOMIC DNA]</scope>
    <source>
        <strain evidence="2">F 1598</strain>
    </source>
</reference>
<organism evidence="1 2">
    <name type="scientific">Piloderma croceum (strain F 1598)</name>
    <dbReference type="NCBI Taxonomy" id="765440"/>
    <lineage>
        <taxon>Eukaryota</taxon>
        <taxon>Fungi</taxon>
        <taxon>Dikarya</taxon>
        <taxon>Basidiomycota</taxon>
        <taxon>Agaricomycotina</taxon>
        <taxon>Agaricomycetes</taxon>
        <taxon>Agaricomycetidae</taxon>
        <taxon>Atheliales</taxon>
        <taxon>Atheliaceae</taxon>
        <taxon>Piloderma</taxon>
    </lineage>
</organism>
<feature type="non-terminal residue" evidence="1">
    <location>
        <position position="88"/>
    </location>
</feature>
<dbReference type="EMBL" id="KN833266">
    <property type="protein sequence ID" value="KIM71583.1"/>
    <property type="molecule type" value="Genomic_DNA"/>
</dbReference>
<gene>
    <name evidence="1" type="ORF">PILCRDRAFT_830253</name>
</gene>
<proteinExistence type="predicted"/>
<protein>
    <submittedName>
        <fullName evidence="1">Uncharacterized protein</fullName>
    </submittedName>
</protein>
<sequence length="88" mass="10659">MGNRAAMRRQIMVPIIQGRDCNCNEVMEMRVHVMRKLHRGFREVLRHFRIWARLETFRWKEIVNTSELPDLQFPLALIIPLVNFHFPM</sequence>
<evidence type="ECO:0000313" key="1">
    <source>
        <dbReference type="EMBL" id="KIM71583.1"/>
    </source>
</evidence>
<dbReference type="AlphaFoldDB" id="A0A0C3ACT2"/>
<name>A0A0C3ACT2_PILCF</name>
<dbReference type="HOGENOM" id="CLU_2475030_0_0_1"/>
<reference evidence="1 2" key="1">
    <citation type="submission" date="2014-04" db="EMBL/GenBank/DDBJ databases">
        <authorList>
            <consortium name="DOE Joint Genome Institute"/>
            <person name="Kuo A."/>
            <person name="Tarkka M."/>
            <person name="Buscot F."/>
            <person name="Kohler A."/>
            <person name="Nagy L.G."/>
            <person name="Floudas D."/>
            <person name="Copeland A."/>
            <person name="Barry K.W."/>
            <person name="Cichocki N."/>
            <person name="Veneault-Fourrey C."/>
            <person name="LaButti K."/>
            <person name="Lindquist E.A."/>
            <person name="Lipzen A."/>
            <person name="Lundell T."/>
            <person name="Morin E."/>
            <person name="Murat C."/>
            <person name="Sun H."/>
            <person name="Tunlid A."/>
            <person name="Henrissat B."/>
            <person name="Grigoriev I.V."/>
            <person name="Hibbett D.S."/>
            <person name="Martin F."/>
            <person name="Nordberg H.P."/>
            <person name="Cantor M.N."/>
            <person name="Hua S.X."/>
        </authorList>
    </citation>
    <scope>NUCLEOTIDE SEQUENCE [LARGE SCALE GENOMIC DNA]</scope>
    <source>
        <strain evidence="1 2">F 1598</strain>
    </source>
</reference>
<dbReference type="Proteomes" id="UP000054166">
    <property type="component" value="Unassembled WGS sequence"/>
</dbReference>